<dbReference type="EMBL" id="JAUTBA010000001">
    <property type="protein sequence ID" value="MDQ1150509.1"/>
    <property type="molecule type" value="Genomic_DNA"/>
</dbReference>
<keyword evidence="2" id="KW-1185">Reference proteome</keyword>
<accession>A0ABU0U6C3</accession>
<proteinExistence type="predicted"/>
<comment type="caution">
    <text evidence="1">The sequence shown here is derived from an EMBL/GenBank/DDBJ whole genome shotgun (WGS) entry which is preliminary data.</text>
</comment>
<sequence>MLYKKCFSIFNIKFSDIISLNIGSFILSLRKSFFEQQTTKLFSIREVSRNSPIQNSNFEWDHLNNLQAIFQKICQLFIPTVLMDI</sequence>
<organism evidence="1 2">
    <name type="scientific">Sphingobacterium zeae</name>
    <dbReference type="NCBI Taxonomy" id="1776859"/>
    <lineage>
        <taxon>Bacteria</taxon>
        <taxon>Pseudomonadati</taxon>
        <taxon>Bacteroidota</taxon>
        <taxon>Sphingobacteriia</taxon>
        <taxon>Sphingobacteriales</taxon>
        <taxon>Sphingobacteriaceae</taxon>
        <taxon>Sphingobacterium</taxon>
    </lineage>
</organism>
<gene>
    <name evidence="1" type="ORF">QE382_002493</name>
</gene>
<name>A0ABU0U6C3_9SPHI</name>
<dbReference type="Proteomes" id="UP001244640">
    <property type="component" value="Unassembled WGS sequence"/>
</dbReference>
<evidence type="ECO:0000313" key="1">
    <source>
        <dbReference type="EMBL" id="MDQ1150509.1"/>
    </source>
</evidence>
<reference evidence="1 2" key="1">
    <citation type="submission" date="2023-07" db="EMBL/GenBank/DDBJ databases">
        <title>Functional and genomic diversity of the sorghum phyllosphere microbiome.</title>
        <authorList>
            <person name="Shade A."/>
        </authorList>
    </citation>
    <scope>NUCLEOTIDE SEQUENCE [LARGE SCALE GENOMIC DNA]</scope>
    <source>
        <strain evidence="1 2">SORGH_AS_0892</strain>
    </source>
</reference>
<evidence type="ECO:0000313" key="2">
    <source>
        <dbReference type="Proteomes" id="UP001244640"/>
    </source>
</evidence>
<protein>
    <submittedName>
        <fullName evidence="1">Uncharacterized protein</fullName>
    </submittedName>
</protein>